<evidence type="ECO:0000313" key="2">
    <source>
        <dbReference type="Proteomes" id="UP001234989"/>
    </source>
</evidence>
<sequence>MEGVALHREPAPPMAKKWLRIAETPRTLLS</sequence>
<organism evidence="1 2">
    <name type="scientific">Solanum verrucosum</name>
    <dbReference type="NCBI Taxonomy" id="315347"/>
    <lineage>
        <taxon>Eukaryota</taxon>
        <taxon>Viridiplantae</taxon>
        <taxon>Streptophyta</taxon>
        <taxon>Embryophyta</taxon>
        <taxon>Tracheophyta</taxon>
        <taxon>Spermatophyta</taxon>
        <taxon>Magnoliopsida</taxon>
        <taxon>eudicotyledons</taxon>
        <taxon>Gunneridae</taxon>
        <taxon>Pentapetalae</taxon>
        <taxon>asterids</taxon>
        <taxon>lamiids</taxon>
        <taxon>Solanales</taxon>
        <taxon>Solanaceae</taxon>
        <taxon>Solanoideae</taxon>
        <taxon>Solaneae</taxon>
        <taxon>Solanum</taxon>
    </lineage>
</organism>
<name>A0AAF0ZKC4_SOLVR</name>
<proteinExistence type="predicted"/>
<keyword evidence="2" id="KW-1185">Reference proteome</keyword>
<evidence type="ECO:0000313" key="1">
    <source>
        <dbReference type="EMBL" id="WMV42107.1"/>
    </source>
</evidence>
<protein>
    <submittedName>
        <fullName evidence="1">Uncharacterized protein</fullName>
    </submittedName>
</protein>
<reference evidence="1" key="1">
    <citation type="submission" date="2023-08" db="EMBL/GenBank/DDBJ databases">
        <title>A de novo genome assembly of Solanum verrucosum Schlechtendal, a Mexican diploid species geographically isolated from the other diploid A-genome species in potato relatives.</title>
        <authorList>
            <person name="Hosaka K."/>
        </authorList>
    </citation>
    <scope>NUCLEOTIDE SEQUENCE</scope>
    <source>
        <tissue evidence="1">Young leaves</tissue>
    </source>
</reference>
<gene>
    <name evidence="1" type="ORF">MTR67_035492</name>
</gene>
<dbReference type="Proteomes" id="UP001234989">
    <property type="component" value="Chromosome 8"/>
</dbReference>
<dbReference type="EMBL" id="CP133619">
    <property type="protein sequence ID" value="WMV42107.1"/>
    <property type="molecule type" value="Genomic_DNA"/>
</dbReference>
<dbReference type="AlphaFoldDB" id="A0AAF0ZKC4"/>
<accession>A0AAF0ZKC4</accession>